<gene>
    <name evidence="3" type="ORF">CTOB1V02_LOCUS9032</name>
</gene>
<proteinExistence type="predicted"/>
<keyword evidence="1" id="KW-0862">Zinc</keyword>
<dbReference type="InterPro" id="IPR005301">
    <property type="entry name" value="MOB_kinase_act_fam"/>
</dbReference>
<evidence type="ECO:0000313" key="3">
    <source>
        <dbReference type="EMBL" id="CAD7231179.1"/>
    </source>
</evidence>
<feature type="binding site" evidence="1">
    <location>
        <position position="107"/>
    </location>
    <ligand>
        <name>Zn(2+)</name>
        <dbReference type="ChEBI" id="CHEBI:29105"/>
    </ligand>
</feature>
<evidence type="ECO:0000256" key="1">
    <source>
        <dbReference type="PIRSR" id="PIRSR605301-1"/>
    </source>
</evidence>
<feature type="binding site" evidence="1">
    <location>
        <position position="102"/>
    </location>
    <ligand>
        <name>Zn(2+)</name>
        <dbReference type="ChEBI" id="CHEBI:29105"/>
    </ligand>
</feature>
<dbReference type="OrthoDB" id="8170117at2759"/>
<feature type="compositionally biased region" description="Low complexity" evidence="2">
    <location>
        <begin position="283"/>
        <end position="294"/>
    </location>
</feature>
<dbReference type="PANTHER" id="PTHR22599">
    <property type="entry name" value="MPS ONE BINDER KINASE ACTIVATOR-LIKE MOB"/>
    <property type="match status" value="1"/>
</dbReference>
<dbReference type="SMART" id="SM01388">
    <property type="entry name" value="Mob1_phocein"/>
    <property type="match status" value="1"/>
</dbReference>
<dbReference type="AlphaFoldDB" id="A0A7R8WHW6"/>
<protein>
    <submittedName>
        <fullName evidence="3">Uncharacterized protein</fullName>
    </submittedName>
</protein>
<feature type="binding site" evidence="1">
    <location>
        <position position="187"/>
    </location>
    <ligand>
        <name>Zn(2+)</name>
        <dbReference type="ChEBI" id="CHEBI:29105"/>
    </ligand>
</feature>
<dbReference type="Gene3D" id="1.20.140.30">
    <property type="entry name" value="MOB kinase activator"/>
    <property type="match status" value="1"/>
</dbReference>
<sequence length="294" mass="32692">MTLVAETGIEDGTIWQPPVGVFARICIDLVRGGRRREKEISPGEEPKPYLEEAVLERRLSNEDLRGMVCLPHGMDRHEWFATHTIAFFECLNVVCGSISETCTPTACPDMTGPSLRQYLWVDDKGKKLRLPAPQYIDLVMTFVQKAINDENLFPTKFGNPFPDSFDSLIRKILRLLYSVLAHLYHEHFKEILLLGLHQHLNSVFIHLILFNQEFKLVEDKEIEVLDDLVEALQLSASSATPPRPSTPNSSCSPDHSTTPPQAAPPPTAHTSSLSPITKQPPASNSSGGLLTSSS</sequence>
<reference evidence="3" key="1">
    <citation type="submission" date="2020-11" db="EMBL/GenBank/DDBJ databases">
        <authorList>
            <person name="Tran Van P."/>
        </authorList>
    </citation>
    <scope>NUCLEOTIDE SEQUENCE</scope>
</reference>
<feature type="binding site" evidence="1">
    <location>
        <position position="182"/>
    </location>
    <ligand>
        <name>Zn(2+)</name>
        <dbReference type="ChEBI" id="CHEBI:29105"/>
    </ligand>
</feature>
<evidence type="ECO:0000256" key="2">
    <source>
        <dbReference type="SAM" id="MobiDB-lite"/>
    </source>
</evidence>
<keyword evidence="1" id="KW-0479">Metal-binding</keyword>
<dbReference type="Pfam" id="PF03637">
    <property type="entry name" value="Mob1_phocein"/>
    <property type="match status" value="1"/>
</dbReference>
<feature type="compositionally biased region" description="Low complexity" evidence="2">
    <location>
        <begin position="236"/>
        <end position="260"/>
    </location>
</feature>
<accession>A0A7R8WHW6</accession>
<dbReference type="EMBL" id="OB663254">
    <property type="protein sequence ID" value="CAD7231179.1"/>
    <property type="molecule type" value="Genomic_DNA"/>
</dbReference>
<name>A0A7R8WHW6_9CRUS</name>
<organism evidence="3">
    <name type="scientific">Cyprideis torosa</name>
    <dbReference type="NCBI Taxonomy" id="163714"/>
    <lineage>
        <taxon>Eukaryota</taxon>
        <taxon>Metazoa</taxon>
        <taxon>Ecdysozoa</taxon>
        <taxon>Arthropoda</taxon>
        <taxon>Crustacea</taxon>
        <taxon>Oligostraca</taxon>
        <taxon>Ostracoda</taxon>
        <taxon>Podocopa</taxon>
        <taxon>Podocopida</taxon>
        <taxon>Cytherocopina</taxon>
        <taxon>Cytheroidea</taxon>
        <taxon>Cytherideidae</taxon>
        <taxon>Cyprideis</taxon>
    </lineage>
</organism>
<dbReference type="InterPro" id="IPR036703">
    <property type="entry name" value="MOB_kinase_act_sf"/>
</dbReference>
<feature type="region of interest" description="Disordered" evidence="2">
    <location>
        <begin position="236"/>
        <end position="294"/>
    </location>
</feature>
<dbReference type="SUPFAM" id="SSF101152">
    <property type="entry name" value="Mob1/phocein"/>
    <property type="match status" value="1"/>
</dbReference>